<keyword evidence="4" id="KW-1185">Reference proteome</keyword>
<evidence type="ECO:0000313" key="2">
    <source>
        <dbReference type="EMBL" id="KRY44689.1"/>
    </source>
</evidence>
<dbReference type="Proteomes" id="UP000054653">
    <property type="component" value="Unassembled WGS sequence"/>
</dbReference>
<dbReference type="AlphaFoldDB" id="A0A0V1C989"/>
<name>A0A0V1C989_TRIBR</name>
<evidence type="ECO:0000313" key="4">
    <source>
        <dbReference type="Proteomes" id="UP000054653"/>
    </source>
</evidence>
<sequence>MGYLCSDSDWVTFVSKHVQICVRLYKIGKFSAFHIESPQLHHCSQLRHHPKNLLPHESRTPDHQHACSPEFRSLLQKTEKHGERESRKHLFDAVEKCALWKREPIHVSSVNLCYGIHLVGGGGLLAIIRLENKLPPTATGHPMNLLTACRCP</sequence>
<reference evidence="3 4" key="1">
    <citation type="submission" date="2015-01" db="EMBL/GenBank/DDBJ databases">
        <title>Evolution of Trichinella species and genotypes.</title>
        <authorList>
            <person name="Korhonen P.K."/>
            <person name="Edoardo P."/>
            <person name="Giuseppe L.R."/>
            <person name="Gasser R.B."/>
        </authorList>
    </citation>
    <scope>NUCLEOTIDE SEQUENCE [LARGE SCALE GENOMIC DNA]</scope>
    <source>
        <strain evidence="3">ISS120</strain>
    </source>
</reference>
<dbReference type="OrthoDB" id="10554623at2759"/>
<dbReference type="EMBL" id="JYDI01000504">
    <property type="protein sequence ID" value="KRY44689.1"/>
    <property type="molecule type" value="Genomic_DNA"/>
</dbReference>
<dbReference type="EMBL" id="JYDI01000330">
    <property type="protein sequence ID" value="KRY45783.1"/>
    <property type="molecule type" value="Genomic_DNA"/>
</dbReference>
<comment type="caution">
    <text evidence="3">The sequence shown here is derived from an EMBL/GenBank/DDBJ whole genome shotgun (WGS) entry which is preliminary data.</text>
</comment>
<organism evidence="3 4">
    <name type="scientific">Trichinella britovi</name>
    <name type="common">Parasitic roundworm</name>
    <dbReference type="NCBI Taxonomy" id="45882"/>
    <lineage>
        <taxon>Eukaryota</taxon>
        <taxon>Metazoa</taxon>
        <taxon>Ecdysozoa</taxon>
        <taxon>Nematoda</taxon>
        <taxon>Enoplea</taxon>
        <taxon>Dorylaimia</taxon>
        <taxon>Trichinellida</taxon>
        <taxon>Trichinellidae</taxon>
        <taxon>Trichinella</taxon>
    </lineage>
</organism>
<evidence type="ECO:0000313" key="1">
    <source>
        <dbReference type="EMBL" id="KRY44522.1"/>
    </source>
</evidence>
<dbReference type="EMBL" id="JYDI01000561">
    <property type="protein sequence ID" value="KRY44522.1"/>
    <property type="molecule type" value="Genomic_DNA"/>
</dbReference>
<accession>A0A0V1C989</accession>
<protein>
    <submittedName>
        <fullName evidence="3">Uncharacterized protein</fullName>
    </submittedName>
</protein>
<proteinExistence type="predicted"/>
<gene>
    <name evidence="1" type="ORF">T03_1133</name>
    <name evidence="2" type="ORF">T03_17948</name>
    <name evidence="3" type="ORF">T03_6207</name>
</gene>
<evidence type="ECO:0000313" key="3">
    <source>
        <dbReference type="EMBL" id="KRY45783.1"/>
    </source>
</evidence>